<protein>
    <submittedName>
        <fullName evidence="3">Nuclear transport factor 2 family protein</fullName>
    </submittedName>
</protein>
<keyword evidence="4" id="KW-1185">Reference proteome</keyword>
<proteinExistence type="predicted"/>
<accession>A0A4P6KRI2</accession>
<evidence type="ECO:0000313" key="4">
    <source>
        <dbReference type="Proteomes" id="UP000290637"/>
    </source>
</evidence>
<reference evidence="3 4" key="1">
    <citation type="submission" date="2019-02" db="EMBL/GenBank/DDBJ databases">
        <title>Draft Genome Sequences of Six Type Strains of the Genus Massilia.</title>
        <authorList>
            <person name="Miess H."/>
            <person name="Frediansyhah A."/>
            <person name="Gross H."/>
        </authorList>
    </citation>
    <scope>NUCLEOTIDE SEQUENCE [LARGE SCALE GENOMIC DNA]</scope>
    <source>
        <strain evidence="3 4">DSM 17473</strain>
    </source>
</reference>
<dbReference type="InterPro" id="IPR032710">
    <property type="entry name" value="NTF2-like_dom_sf"/>
</dbReference>
<evidence type="ECO:0000313" key="3">
    <source>
        <dbReference type="EMBL" id="QBE61659.1"/>
    </source>
</evidence>
<dbReference type="Proteomes" id="UP000290637">
    <property type="component" value="Chromosome"/>
</dbReference>
<feature type="chain" id="PRO_5020476534" evidence="1">
    <location>
        <begin position="42"/>
        <end position="169"/>
    </location>
</feature>
<evidence type="ECO:0000256" key="1">
    <source>
        <dbReference type="SAM" id="SignalP"/>
    </source>
</evidence>
<dbReference type="KEGG" id="plue:EWM63_00440"/>
<name>A0A4P6KRI2_9BURK</name>
<dbReference type="OrthoDB" id="8756677at2"/>
<dbReference type="EMBL" id="CP035913">
    <property type="protein sequence ID" value="QBE61659.1"/>
    <property type="molecule type" value="Genomic_DNA"/>
</dbReference>
<dbReference type="SUPFAM" id="SSF54427">
    <property type="entry name" value="NTF2-like"/>
    <property type="match status" value="1"/>
</dbReference>
<evidence type="ECO:0000259" key="2">
    <source>
        <dbReference type="Pfam" id="PF14534"/>
    </source>
</evidence>
<feature type="signal peptide" evidence="1">
    <location>
        <begin position="1"/>
        <end position="41"/>
    </location>
</feature>
<dbReference type="Pfam" id="PF14534">
    <property type="entry name" value="DUF4440"/>
    <property type="match status" value="1"/>
</dbReference>
<keyword evidence="1" id="KW-0732">Signal</keyword>
<dbReference type="Gene3D" id="3.10.450.50">
    <property type="match status" value="1"/>
</dbReference>
<gene>
    <name evidence="3" type="ORF">EWM63_00440</name>
</gene>
<feature type="domain" description="DUF4440" evidence="2">
    <location>
        <begin position="51"/>
        <end position="158"/>
    </location>
</feature>
<organism evidence="3 4">
    <name type="scientific">Pseudoduganella lutea</name>
    <dbReference type="NCBI Taxonomy" id="321985"/>
    <lineage>
        <taxon>Bacteria</taxon>
        <taxon>Pseudomonadati</taxon>
        <taxon>Pseudomonadota</taxon>
        <taxon>Betaproteobacteria</taxon>
        <taxon>Burkholderiales</taxon>
        <taxon>Oxalobacteraceae</taxon>
        <taxon>Telluria group</taxon>
        <taxon>Pseudoduganella</taxon>
    </lineage>
</organism>
<sequence length="169" mass="18549">MSGAGQRPAVGRTLAGPCPPSNAMKKHLLLLCCALPLPALAAPCMSTDALVERDRQYEAALATGNAAFLREALADEYVWVHTLGSEIETKPVLLARMEKPTRFKSRTTRDVQARVLGDTAVLHGISVVEQWQADGSTFKTNRYQFMRTYVNVDGQCRLLAVQTMNLSSR</sequence>
<dbReference type="InterPro" id="IPR027843">
    <property type="entry name" value="DUF4440"/>
</dbReference>
<dbReference type="AlphaFoldDB" id="A0A4P6KRI2"/>